<feature type="compositionally biased region" description="Low complexity" evidence="6">
    <location>
        <begin position="405"/>
        <end position="417"/>
    </location>
</feature>
<feature type="transmembrane region" description="Helical" evidence="7">
    <location>
        <begin position="43"/>
        <end position="66"/>
    </location>
</feature>
<evidence type="ECO:0000256" key="6">
    <source>
        <dbReference type="SAM" id="MobiDB-lite"/>
    </source>
</evidence>
<dbReference type="AlphaFoldDB" id="A0A494XRC3"/>
<feature type="transmembrane region" description="Helical" evidence="7">
    <location>
        <begin position="374"/>
        <end position="397"/>
    </location>
</feature>
<accession>A0A494XRC3</accession>
<dbReference type="SUPFAM" id="SSF103473">
    <property type="entry name" value="MFS general substrate transporter"/>
    <property type="match status" value="1"/>
</dbReference>
<dbReference type="PANTHER" id="PTHR43124">
    <property type="entry name" value="PURINE EFFLUX PUMP PBUE"/>
    <property type="match status" value="1"/>
</dbReference>
<dbReference type="Gene3D" id="1.20.1250.20">
    <property type="entry name" value="MFS general substrate transporter like domains"/>
    <property type="match status" value="2"/>
</dbReference>
<dbReference type="GO" id="GO:0005886">
    <property type="term" value="C:plasma membrane"/>
    <property type="evidence" value="ECO:0007669"/>
    <property type="project" value="UniProtKB-SubCell"/>
</dbReference>
<evidence type="ECO:0000256" key="4">
    <source>
        <dbReference type="ARBA" id="ARBA00022989"/>
    </source>
</evidence>
<keyword evidence="10" id="KW-1185">Reference proteome</keyword>
<dbReference type="EMBL" id="RBZV01000002">
    <property type="protein sequence ID" value="RKP50679.1"/>
    <property type="molecule type" value="Genomic_DNA"/>
</dbReference>
<evidence type="ECO:0000313" key="9">
    <source>
        <dbReference type="EMBL" id="RKP50679.1"/>
    </source>
</evidence>
<evidence type="ECO:0000259" key="8">
    <source>
        <dbReference type="PROSITE" id="PS50850"/>
    </source>
</evidence>
<dbReference type="Pfam" id="PF07690">
    <property type="entry name" value="MFS_1"/>
    <property type="match status" value="2"/>
</dbReference>
<dbReference type="RefSeq" id="WP_121276668.1">
    <property type="nucleotide sequence ID" value="NZ_RBZV01000002.1"/>
</dbReference>
<feature type="transmembrane region" description="Helical" evidence="7">
    <location>
        <begin position="220"/>
        <end position="243"/>
    </location>
</feature>
<comment type="subcellular location">
    <subcellularLocation>
        <location evidence="1">Cell membrane</location>
        <topology evidence="1">Multi-pass membrane protein</topology>
    </subcellularLocation>
</comment>
<feature type="transmembrane region" description="Helical" evidence="7">
    <location>
        <begin position="255"/>
        <end position="275"/>
    </location>
</feature>
<feature type="transmembrane region" description="Helical" evidence="7">
    <location>
        <begin position="168"/>
        <end position="186"/>
    </location>
</feature>
<evidence type="ECO:0000256" key="2">
    <source>
        <dbReference type="ARBA" id="ARBA00022475"/>
    </source>
</evidence>
<dbReference type="PROSITE" id="PS50850">
    <property type="entry name" value="MFS"/>
    <property type="match status" value="1"/>
</dbReference>
<dbReference type="OrthoDB" id="9812221at2"/>
<evidence type="ECO:0000256" key="7">
    <source>
        <dbReference type="SAM" id="Phobius"/>
    </source>
</evidence>
<feature type="transmembrane region" description="Helical" evidence="7">
    <location>
        <begin position="304"/>
        <end position="321"/>
    </location>
</feature>
<dbReference type="InterPro" id="IPR011701">
    <property type="entry name" value="MFS"/>
</dbReference>
<evidence type="ECO:0000313" key="10">
    <source>
        <dbReference type="Proteomes" id="UP000280434"/>
    </source>
</evidence>
<proteinExistence type="predicted"/>
<feature type="transmembrane region" description="Helical" evidence="7">
    <location>
        <begin position="107"/>
        <end position="128"/>
    </location>
</feature>
<dbReference type="PANTHER" id="PTHR43124:SF3">
    <property type="entry name" value="CHLORAMPHENICOL EFFLUX PUMP RV0191"/>
    <property type="match status" value="1"/>
</dbReference>
<dbReference type="InterPro" id="IPR050189">
    <property type="entry name" value="MFS_Efflux_Transporters"/>
</dbReference>
<keyword evidence="4 7" id="KW-1133">Transmembrane helix</keyword>
<dbReference type="CDD" id="cd17324">
    <property type="entry name" value="MFS_NepI_like"/>
    <property type="match status" value="1"/>
</dbReference>
<comment type="caution">
    <text evidence="9">The sequence shown here is derived from an EMBL/GenBank/DDBJ whole genome shotgun (WGS) entry which is preliminary data.</text>
</comment>
<evidence type="ECO:0000256" key="5">
    <source>
        <dbReference type="ARBA" id="ARBA00023136"/>
    </source>
</evidence>
<feature type="domain" description="Major facilitator superfamily (MFS) profile" evidence="8">
    <location>
        <begin position="12"/>
        <end position="403"/>
    </location>
</feature>
<protein>
    <submittedName>
        <fullName evidence="9">MFS transporter</fullName>
    </submittedName>
</protein>
<dbReference type="InterPro" id="IPR020846">
    <property type="entry name" value="MFS_dom"/>
</dbReference>
<keyword evidence="3 7" id="KW-0812">Transmembrane</keyword>
<dbReference type="Proteomes" id="UP000280434">
    <property type="component" value="Unassembled WGS sequence"/>
</dbReference>
<name>A0A494XRC3_9BURK</name>
<feature type="transmembrane region" description="Helical" evidence="7">
    <location>
        <begin position="342"/>
        <end position="362"/>
    </location>
</feature>
<feature type="transmembrane region" description="Helical" evidence="7">
    <location>
        <begin position="78"/>
        <end position="101"/>
    </location>
</feature>
<feature type="region of interest" description="Disordered" evidence="6">
    <location>
        <begin position="405"/>
        <end position="437"/>
    </location>
</feature>
<dbReference type="InterPro" id="IPR036259">
    <property type="entry name" value="MFS_trans_sf"/>
</dbReference>
<sequence length="437" mass="46472">MYALPPRRERRLIWLLALVQFTLIIDFMVMLPLGPQIMGAFHIAPAAFAAAVSAYSWCSGLSGLFAATIMDRFDRRRLLFVTYALFALSNLACASATTYPLLIAARAFAGITGGLVATTVMAIVADVIPAERRGAATGVIMTAFSLASIAGVPVGILIGAHFGWTSTFWLLVVLCVTVACAGASAVPPLRQHLRMRTPVPVAEALPALIRILTYRPHMKAFTLTFIMMFAQMLVIPFISPVLVANHGVSPKHLSWLYMAGGAATFFTSRAVGRLSDRIGHRVVFRTFGALAIVPMLIMTHLPQISYLLILPFFAAFMVISSSRMVPMQAIITLVPAPAERGAFLSANGAMQSLAGGCGTWLGGLMLSTDSAGHILGYGMNGWVSVSLAALALIWIGFVTSSPAQQQAASATPQPVSPEGDENERPPLPAEAATELAS</sequence>
<evidence type="ECO:0000256" key="3">
    <source>
        <dbReference type="ARBA" id="ARBA00022692"/>
    </source>
</evidence>
<dbReference type="GO" id="GO:0022857">
    <property type="term" value="F:transmembrane transporter activity"/>
    <property type="evidence" value="ECO:0007669"/>
    <property type="project" value="InterPro"/>
</dbReference>
<keyword evidence="2" id="KW-1003">Cell membrane</keyword>
<feature type="transmembrane region" description="Helical" evidence="7">
    <location>
        <begin position="282"/>
        <end position="298"/>
    </location>
</feature>
<organism evidence="9 10">
    <name type="scientific">Trinickia fusca</name>
    <dbReference type="NCBI Taxonomy" id="2419777"/>
    <lineage>
        <taxon>Bacteria</taxon>
        <taxon>Pseudomonadati</taxon>
        <taxon>Pseudomonadota</taxon>
        <taxon>Betaproteobacteria</taxon>
        <taxon>Burkholderiales</taxon>
        <taxon>Burkholderiaceae</taxon>
        <taxon>Trinickia</taxon>
    </lineage>
</organism>
<reference evidence="9 10" key="1">
    <citation type="submission" date="2018-10" db="EMBL/GenBank/DDBJ databases">
        <title>Paraburkholderia sp. 7MK8-2, isolated from soil.</title>
        <authorList>
            <person name="Gao Z.-H."/>
            <person name="Qiu L.-H."/>
        </authorList>
    </citation>
    <scope>NUCLEOTIDE SEQUENCE [LARGE SCALE GENOMIC DNA]</scope>
    <source>
        <strain evidence="9 10">7MK8-2</strain>
    </source>
</reference>
<keyword evidence="5 7" id="KW-0472">Membrane</keyword>
<evidence type="ECO:0000256" key="1">
    <source>
        <dbReference type="ARBA" id="ARBA00004651"/>
    </source>
</evidence>
<feature type="transmembrane region" description="Helical" evidence="7">
    <location>
        <begin position="12"/>
        <end position="31"/>
    </location>
</feature>
<gene>
    <name evidence="9" type="ORF">D7S89_06205</name>
</gene>
<feature type="transmembrane region" description="Helical" evidence="7">
    <location>
        <begin position="140"/>
        <end position="162"/>
    </location>
</feature>